<dbReference type="Pfam" id="PF04471">
    <property type="entry name" value="Mrr_cat"/>
    <property type="match status" value="1"/>
</dbReference>
<comment type="caution">
    <text evidence="2">The sequence shown here is derived from an EMBL/GenBank/DDBJ whole genome shotgun (WGS) entry which is preliminary data.</text>
</comment>
<gene>
    <name evidence="2" type="ORF">ATY35_20470</name>
</gene>
<reference evidence="2 3" key="1">
    <citation type="submission" date="2015-12" db="EMBL/GenBank/DDBJ databases">
        <authorList>
            <person name="Tarr C.L."/>
            <person name="Gladney L.M."/>
        </authorList>
    </citation>
    <scope>NUCLEOTIDE SEQUENCE [LARGE SCALE GENOMIC DNA]</scope>
    <source>
        <strain evidence="2 3">1048-83</strain>
    </source>
</reference>
<organism evidence="2 3">
    <name type="scientific">Vibrio cidicii</name>
    <dbReference type="NCBI Taxonomy" id="1763883"/>
    <lineage>
        <taxon>Bacteria</taxon>
        <taxon>Pseudomonadati</taxon>
        <taxon>Pseudomonadota</taxon>
        <taxon>Gammaproteobacteria</taxon>
        <taxon>Vibrionales</taxon>
        <taxon>Vibrionaceae</taxon>
        <taxon>Vibrio</taxon>
    </lineage>
</organism>
<dbReference type="EMBL" id="LOBP01000216">
    <property type="protein sequence ID" value="KYN79258.1"/>
    <property type="molecule type" value="Genomic_DNA"/>
</dbReference>
<keyword evidence="3" id="KW-1185">Reference proteome</keyword>
<dbReference type="InterPro" id="IPR007560">
    <property type="entry name" value="Restrct_endonuc_IV_Mrr"/>
</dbReference>
<evidence type="ECO:0000313" key="2">
    <source>
        <dbReference type="EMBL" id="KYN79258.1"/>
    </source>
</evidence>
<protein>
    <recommendedName>
        <fullName evidence="1">Restriction endonuclease type IV Mrr domain-containing protein</fullName>
    </recommendedName>
</protein>
<dbReference type="RefSeq" id="WP_061900982.1">
    <property type="nucleotide sequence ID" value="NZ_LOBP01000216.1"/>
</dbReference>
<name>A0ABR5VWE6_9VIBR</name>
<sequence>MAILDFKEIPMPHKGGGEQDKFELFARDFFHNLGYKIESAPGRGADGGKDLLLIETRKGIANDTEVRWLVSCKHKAHSGSSVSKTDEPEILDSLRAHGCDGFIGFYSTLPSSGLVAKVESITEIEHQFFDSSKIEQTLLKNSSCLELAKRYFPVSYKSWADENPKPAQIFSDFEPFKCHCCGEELGYESIGRVVSWSKYETVNDVAIKKIRNQYVCCGGDCDYKLSHSVRYFTDGYVDAWADLKDYFTPTLYLRAVMGFCNELNDPTIEYSAEAFDQEKEILLKAFPYVCRNLTKSEVDQIRDLAMLPKFLGGLG</sequence>
<evidence type="ECO:0000313" key="3">
    <source>
        <dbReference type="Proteomes" id="UP000075609"/>
    </source>
</evidence>
<proteinExistence type="predicted"/>
<evidence type="ECO:0000259" key="1">
    <source>
        <dbReference type="Pfam" id="PF04471"/>
    </source>
</evidence>
<feature type="domain" description="Restriction endonuclease type IV Mrr" evidence="1">
    <location>
        <begin position="20"/>
        <end position="92"/>
    </location>
</feature>
<dbReference type="Proteomes" id="UP000075609">
    <property type="component" value="Unassembled WGS sequence"/>
</dbReference>
<accession>A0ABR5VWE6</accession>